<dbReference type="Proteomes" id="UP000887578">
    <property type="component" value="Unplaced"/>
</dbReference>
<dbReference type="AlphaFoldDB" id="A0A914PVT8"/>
<sequence>MESAVNKAHQHLYVCINAALAEEEFIPASPESVLQKLFIYQHLLKDINEALEVFERKNSEWYDSINKTVNTHYDFFMKNMSIYYALKKKINTFRQDAEIAMAYLIQLHGSVACSIKSLLEQENEKAEIFIATATVTVPAITSPDPSVIAEKQSSSAEVEQFHVTQSATNLHSPNSTPVKISADDPPPLATQHKYVDSFSLNGYQSHASAPSSSSTPHSNKDSDIQSDDVSLCSNTINIHETPSSLNHVKLNSSADIVYPFDIPQINVQSQSTINSTVLNQPDIPSFPSAQSNKMRSAHQPKKPCFSSSLPSGGGRLPKSPLAIKRCMKYFNKAQQFFQKLLTQKSRWKFNECTTPCRADPSCLTKVPRGSKLSKHHTDAIIFHELSKQPMKAVVKNYDETSSPLLPPSLCCRSVRKSQEEFPAYQFSHEIYPEKPLRDKPGQTVHIKATSCNQLVSRLGCQS</sequence>
<evidence type="ECO:0000256" key="1">
    <source>
        <dbReference type="SAM" id="MobiDB-lite"/>
    </source>
</evidence>
<dbReference type="WBParaSite" id="PDA_v2.g22409.t1">
    <property type="protein sequence ID" value="PDA_v2.g22409.t1"/>
    <property type="gene ID" value="PDA_v2.g22409"/>
</dbReference>
<organism evidence="2 3">
    <name type="scientific">Panagrolaimus davidi</name>
    <dbReference type="NCBI Taxonomy" id="227884"/>
    <lineage>
        <taxon>Eukaryota</taxon>
        <taxon>Metazoa</taxon>
        <taxon>Ecdysozoa</taxon>
        <taxon>Nematoda</taxon>
        <taxon>Chromadorea</taxon>
        <taxon>Rhabditida</taxon>
        <taxon>Tylenchina</taxon>
        <taxon>Panagrolaimomorpha</taxon>
        <taxon>Panagrolaimoidea</taxon>
        <taxon>Panagrolaimidae</taxon>
        <taxon>Panagrolaimus</taxon>
    </lineage>
</organism>
<name>A0A914PVT8_9BILA</name>
<accession>A0A914PVT8</accession>
<feature type="region of interest" description="Disordered" evidence="1">
    <location>
        <begin position="148"/>
        <end position="186"/>
    </location>
</feature>
<protein>
    <submittedName>
        <fullName evidence="3">Uncharacterized protein</fullName>
    </submittedName>
</protein>
<feature type="region of interest" description="Disordered" evidence="1">
    <location>
        <begin position="205"/>
        <end position="227"/>
    </location>
</feature>
<evidence type="ECO:0000313" key="3">
    <source>
        <dbReference type="WBParaSite" id="PDA_v2.g22409.t1"/>
    </source>
</evidence>
<feature type="compositionally biased region" description="Low complexity" evidence="1">
    <location>
        <begin position="205"/>
        <end position="217"/>
    </location>
</feature>
<evidence type="ECO:0000313" key="2">
    <source>
        <dbReference type="Proteomes" id="UP000887578"/>
    </source>
</evidence>
<reference evidence="3" key="1">
    <citation type="submission" date="2022-11" db="UniProtKB">
        <authorList>
            <consortium name="WormBaseParasite"/>
        </authorList>
    </citation>
    <scope>IDENTIFICATION</scope>
</reference>
<feature type="compositionally biased region" description="Polar residues" evidence="1">
    <location>
        <begin position="151"/>
        <end position="178"/>
    </location>
</feature>
<proteinExistence type="predicted"/>
<feature type="region of interest" description="Disordered" evidence="1">
    <location>
        <begin position="278"/>
        <end position="312"/>
    </location>
</feature>
<keyword evidence="2" id="KW-1185">Reference proteome</keyword>